<dbReference type="InterPro" id="IPR050281">
    <property type="entry name" value="Flavin_monoamine_oxidase"/>
</dbReference>
<feature type="domain" description="Amine oxidase" evidence="2">
    <location>
        <begin position="4"/>
        <end position="53"/>
    </location>
</feature>
<proteinExistence type="inferred from homology"/>
<reference evidence="3 4" key="1">
    <citation type="journal article" date="2014" name="Nat. Genet.">
        <title>Genome sequence of the hot pepper provides insights into the evolution of pungency in Capsicum species.</title>
        <authorList>
            <person name="Kim S."/>
            <person name="Park M."/>
            <person name="Yeom S.I."/>
            <person name="Kim Y.M."/>
            <person name="Lee J.M."/>
            <person name="Lee H.A."/>
            <person name="Seo E."/>
            <person name="Choi J."/>
            <person name="Cheong K."/>
            <person name="Kim K.T."/>
            <person name="Jung K."/>
            <person name="Lee G.W."/>
            <person name="Oh S.K."/>
            <person name="Bae C."/>
            <person name="Kim S.B."/>
            <person name="Lee H.Y."/>
            <person name="Kim S.Y."/>
            <person name="Kim M.S."/>
            <person name="Kang B.C."/>
            <person name="Jo Y.D."/>
            <person name="Yang H.B."/>
            <person name="Jeong H.J."/>
            <person name="Kang W.H."/>
            <person name="Kwon J.K."/>
            <person name="Shin C."/>
            <person name="Lim J.Y."/>
            <person name="Park J.H."/>
            <person name="Huh J.H."/>
            <person name="Kim J.S."/>
            <person name="Kim B.D."/>
            <person name="Cohen O."/>
            <person name="Paran I."/>
            <person name="Suh M.C."/>
            <person name="Lee S.B."/>
            <person name="Kim Y.K."/>
            <person name="Shin Y."/>
            <person name="Noh S.J."/>
            <person name="Park J."/>
            <person name="Seo Y.S."/>
            <person name="Kwon S.Y."/>
            <person name="Kim H.A."/>
            <person name="Park J.M."/>
            <person name="Kim H.J."/>
            <person name="Choi S.B."/>
            <person name="Bosland P.W."/>
            <person name="Reeves G."/>
            <person name="Jo S.H."/>
            <person name="Lee B.W."/>
            <person name="Cho H.T."/>
            <person name="Choi H.S."/>
            <person name="Lee M.S."/>
            <person name="Yu Y."/>
            <person name="Do Choi Y."/>
            <person name="Park B.S."/>
            <person name="van Deynze A."/>
            <person name="Ashrafi H."/>
            <person name="Hill T."/>
            <person name="Kim W.T."/>
            <person name="Pai H.S."/>
            <person name="Ahn H.K."/>
            <person name="Yeam I."/>
            <person name="Giovannoni J.J."/>
            <person name="Rose J.K."/>
            <person name="Sorensen I."/>
            <person name="Lee S.J."/>
            <person name="Kim R.W."/>
            <person name="Choi I.Y."/>
            <person name="Choi B.S."/>
            <person name="Lim J.S."/>
            <person name="Lee Y.H."/>
            <person name="Choi D."/>
        </authorList>
    </citation>
    <scope>NUCLEOTIDE SEQUENCE [LARGE SCALE GENOMIC DNA]</scope>
    <source>
        <strain evidence="4">cv. CM334</strain>
    </source>
</reference>
<dbReference type="Proteomes" id="UP000222542">
    <property type="component" value="Unassembled WGS sequence"/>
</dbReference>
<keyword evidence="4" id="KW-1185">Reference proteome</keyword>
<dbReference type="Pfam" id="PF01593">
    <property type="entry name" value="Amino_oxidase"/>
    <property type="match status" value="1"/>
</dbReference>
<name>A0A2G2YRS3_CAPAN</name>
<dbReference type="InterPro" id="IPR036188">
    <property type="entry name" value="FAD/NAD-bd_sf"/>
</dbReference>
<evidence type="ECO:0000259" key="2">
    <source>
        <dbReference type="Pfam" id="PF01593"/>
    </source>
</evidence>
<dbReference type="InterPro" id="IPR002937">
    <property type="entry name" value="Amino_oxidase"/>
</dbReference>
<organism evidence="3 4">
    <name type="scientific">Capsicum annuum</name>
    <name type="common">Capsicum pepper</name>
    <dbReference type="NCBI Taxonomy" id="4072"/>
    <lineage>
        <taxon>Eukaryota</taxon>
        <taxon>Viridiplantae</taxon>
        <taxon>Streptophyta</taxon>
        <taxon>Embryophyta</taxon>
        <taxon>Tracheophyta</taxon>
        <taxon>Spermatophyta</taxon>
        <taxon>Magnoliopsida</taxon>
        <taxon>eudicotyledons</taxon>
        <taxon>Gunneridae</taxon>
        <taxon>Pentapetalae</taxon>
        <taxon>asterids</taxon>
        <taxon>lamiids</taxon>
        <taxon>Solanales</taxon>
        <taxon>Solanaceae</taxon>
        <taxon>Solanoideae</taxon>
        <taxon>Capsiceae</taxon>
        <taxon>Capsicum</taxon>
    </lineage>
</organism>
<comment type="similarity">
    <text evidence="1">Belongs to the flavin monoamine oxidase family.</text>
</comment>
<accession>A0A2G2YRS3</accession>
<dbReference type="Gene3D" id="3.50.50.60">
    <property type="entry name" value="FAD/NAD(P)-binding domain"/>
    <property type="match status" value="1"/>
</dbReference>
<evidence type="ECO:0000256" key="1">
    <source>
        <dbReference type="ARBA" id="ARBA00005995"/>
    </source>
</evidence>
<reference evidence="3 4" key="2">
    <citation type="journal article" date="2017" name="Genome Biol.">
        <title>New reference genome sequences of hot pepper reveal the massive evolution of plant disease-resistance genes by retroduplication.</title>
        <authorList>
            <person name="Kim S."/>
            <person name="Park J."/>
            <person name="Yeom S.I."/>
            <person name="Kim Y.M."/>
            <person name="Seo E."/>
            <person name="Kim K.T."/>
            <person name="Kim M.S."/>
            <person name="Lee J.M."/>
            <person name="Cheong K."/>
            <person name="Shin H.S."/>
            <person name="Kim S.B."/>
            <person name="Han K."/>
            <person name="Lee J."/>
            <person name="Park M."/>
            <person name="Lee H.A."/>
            <person name="Lee H.Y."/>
            <person name="Lee Y."/>
            <person name="Oh S."/>
            <person name="Lee J.H."/>
            <person name="Choi E."/>
            <person name="Choi E."/>
            <person name="Lee S.E."/>
            <person name="Jeon J."/>
            <person name="Kim H."/>
            <person name="Choi G."/>
            <person name="Song H."/>
            <person name="Lee J."/>
            <person name="Lee S.C."/>
            <person name="Kwon J.K."/>
            <person name="Lee H.Y."/>
            <person name="Koo N."/>
            <person name="Hong Y."/>
            <person name="Kim R.W."/>
            <person name="Kang W.H."/>
            <person name="Huh J.H."/>
            <person name="Kang B.C."/>
            <person name="Yang T.J."/>
            <person name="Lee Y.H."/>
            <person name="Bennetzen J.L."/>
            <person name="Choi D."/>
        </authorList>
    </citation>
    <scope>NUCLEOTIDE SEQUENCE [LARGE SCALE GENOMIC DNA]</scope>
    <source>
        <strain evidence="4">cv. CM334</strain>
    </source>
</reference>
<dbReference type="Gramene" id="PHT72443">
    <property type="protein sequence ID" value="PHT72443"/>
    <property type="gene ID" value="T459_23228"/>
</dbReference>
<dbReference type="Gene3D" id="3.90.660.10">
    <property type="match status" value="1"/>
</dbReference>
<comment type="caution">
    <text evidence="3">The sequence shown here is derived from an EMBL/GenBank/DDBJ whole genome shotgun (WGS) entry which is preliminary data.</text>
</comment>
<dbReference type="STRING" id="4072.A0A2G2YRS3"/>
<dbReference type="PANTHER" id="PTHR10742">
    <property type="entry name" value="FLAVIN MONOAMINE OXIDASE"/>
    <property type="match status" value="1"/>
</dbReference>
<dbReference type="GO" id="GO:0016491">
    <property type="term" value="F:oxidoreductase activity"/>
    <property type="evidence" value="ECO:0007669"/>
    <property type="project" value="InterPro"/>
</dbReference>
<dbReference type="EMBL" id="AYRZ02000009">
    <property type="protein sequence ID" value="PHT72443.1"/>
    <property type="molecule type" value="Genomic_DNA"/>
</dbReference>
<protein>
    <recommendedName>
        <fullName evidence="2">Amine oxidase domain-containing protein</fullName>
    </recommendedName>
</protein>
<evidence type="ECO:0000313" key="4">
    <source>
        <dbReference type="Proteomes" id="UP000222542"/>
    </source>
</evidence>
<dbReference type="PANTHER" id="PTHR10742:SF260">
    <property type="entry name" value="PROTEIN FLOWERING LOCUS D"/>
    <property type="match status" value="1"/>
</dbReference>
<dbReference type="AlphaFoldDB" id="A0A2G2YRS3"/>
<evidence type="ECO:0000313" key="3">
    <source>
        <dbReference type="EMBL" id="PHT72443.1"/>
    </source>
</evidence>
<sequence>MEFLGVLKSGSINFIPALPLQKLDTIKKLGYGLLNMVVMLFPSVFWDSSVDMFGYVINDSSYRAGRGCVCEGVKVDVP</sequence>
<gene>
    <name evidence="3" type="ORF">T459_23228</name>
</gene>